<keyword evidence="3" id="KW-0413">Isomerase</keyword>
<evidence type="ECO:0000313" key="3">
    <source>
        <dbReference type="EMBL" id="RXZ46154.1"/>
    </source>
</evidence>
<protein>
    <submittedName>
        <fullName evidence="3">Sugar phosphate isomerase/epimerase</fullName>
    </submittedName>
</protein>
<name>A0A4Q2JHD1_9MICO</name>
<feature type="domain" description="Xylose isomerase-like TIM barrel" evidence="2">
    <location>
        <begin position="32"/>
        <end position="237"/>
    </location>
</feature>
<gene>
    <name evidence="3" type="ORF">ESO86_11415</name>
</gene>
<dbReference type="PROSITE" id="PS00730">
    <property type="entry name" value="AP_NUCLEASE_F2_2"/>
    <property type="match status" value="1"/>
</dbReference>
<dbReference type="Proteomes" id="UP000292881">
    <property type="component" value="Unassembled WGS sequence"/>
</dbReference>
<dbReference type="OrthoDB" id="9785907at2"/>
<dbReference type="InterPro" id="IPR013022">
    <property type="entry name" value="Xyl_isomerase-like_TIM-brl"/>
</dbReference>
<organism evidence="3 4">
    <name type="scientific">Agromyces binzhouensis</name>
    <dbReference type="NCBI Taxonomy" id="1817495"/>
    <lineage>
        <taxon>Bacteria</taxon>
        <taxon>Bacillati</taxon>
        <taxon>Actinomycetota</taxon>
        <taxon>Actinomycetes</taxon>
        <taxon>Micrococcales</taxon>
        <taxon>Microbacteriaceae</taxon>
        <taxon>Agromyces</taxon>
    </lineage>
</organism>
<evidence type="ECO:0000256" key="1">
    <source>
        <dbReference type="ARBA" id="ARBA00023277"/>
    </source>
</evidence>
<evidence type="ECO:0000313" key="4">
    <source>
        <dbReference type="Proteomes" id="UP000292881"/>
    </source>
</evidence>
<comment type="caution">
    <text evidence="3">The sequence shown here is derived from an EMBL/GenBank/DDBJ whole genome shotgun (WGS) entry which is preliminary data.</text>
</comment>
<dbReference type="InterPro" id="IPR036237">
    <property type="entry name" value="Xyl_isomerase-like_sf"/>
</dbReference>
<dbReference type="NCBIfam" id="NF035939">
    <property type="entry name" value="TIM_EboE"/>
    <property type="match status" value="1"/>
</dbReference>
<proteinExistence type="predicted"/>
<evidence type="ECO:0000259" key="2">
    <source>
        <dbReference type="Pfam" id="PF01261"/>
    </source>
</evidence>
<sequence length="378" mass="40820">MHLSYCTNVHPAEDLDGVIAQLHAAAGPIRRAAGLDLLGVGLWLSAPLAARLANETAAPARLRAALGEEGLEVRTLNAFPYEAFHAEVVKLGVYRPDWTDPARLEYTVDAARVLAELLPPDGEGSISTLPLGWREGWDAAADRAATDALVALCAELRAIRAETGRVIRLAIEPEPGCVLDDVADTVAWLDAHRDRIDLEHVGICLDTCHLAVSFADPRTEVERIAAAGIRIVKLQASAALHVEHPGAPDARRAVAEYREDRYLHQVREQAASGPIRVDDLPEALEALPASAPWRVHFHVPLHLEPEPPLRATTEVLEAALDAVVAVQPVDQLHVDVETYTWSVLPGVDADHPVDLVDGVAGELRWAAARLAERQGQPA</sequence>
<dbReference type="Pfam" id="PF01261">
    <property type="entry name" value="AP_endonuc_2"/>
    <property type="match status" value="1"/>
</dbReference>
<dbReference type="EMBL" id="SDPL01000229">
    <property type="protein sequence ID" value="RXZ46154.1"/>
    <property type="molecule type" value="Genomic_DNA"/>
</dbReference>
<keyword evidence="4" id="KW-1185">Reference proteome</keyword>
<dbReference type="Gene3D" id="3.20.20.150">
    <property type="entry name" value="Divalent-metal-dependent TIM barrel enzymes"/>
    <property type="match status" value="1"/>
</dbReference>
<dbReference type="GO" id="GO:0008270">
    <property type="term" value="F:zinc ion binding"/>
    <property type="evidence" value="ECO:0007669"/>
    <property type="project" value="InterPro"/>
</dbReference>
<keyword evidence="1" id="KW-0119">Carbohydrate metabolism</keyword>
<dbReference type="AlphaFoldDB" id="A0A4Q2JHD1"/>
<dbReference type="GO" id="GO:0016853">
    <property type="term" value="F:isomerase activity"/>
    <property type="evidence" value="ECO:0007669"/>
    <property type="project" value="UniProtKB-KW"/>
</dbReference>
<dbReference type="SUPFAM" id="SSF51658">
    <property type="entry name" value="Xylose isomerase-like"/>
    <property type="match status" value="1"/>
</dbReference>
<accession>A0A4Q2JHD1</accession>
<dbReference type="RefSeq" id="WP_129235097.1">
    <property type="nucleotide sequence ID" value="NZ_SDPL01000229.1"/>
</dbReference>
<dbReference type="InterPro" id="IPR018246">
    <property type="entry name" value="AP_endonuc_F2_Zn_BS"/>
</dbReference>
<reference evidence="3 4" key="1">
    <citation type="submission" date="2019-01" db="EMBL/GenBank/DDBJ databases">
        <authorList>
            <person name="Li J."/>
        </authorList>
    </citation>
    <scope>NUCLEOTIDE SEQUENCE [LARGE SCALE GENOMIC DNA]</scope>
    <source>
        <strain evidence="3 4">CGMCC 4.7180</strain>
    </source>
</reference>